<feature type="compositionally biased region" description="Pro residues" evidence="5">
    <location>
        <begin position="330"/>
        <end position="360"/>
    </location>
</feature>
<dbReference type="InterPro" id="IPR006664">
    <property type="entry name" value="OMP_bac"/>
</dbReference>
<evidence type="ECO:0000256" key="5">
    <source>
        <dbReference type="SAM" id="MobiDB-lite"/>
    </source>
</evidence>
<dbReference type="SUPFAM" id="SSF103088">
    <property type="entry name" value="OmpA-like"/>
    <property type="match status" value="1"/>
</dbReference>
<dbReference type="AlphaFoldDB" id="D0LJC4"/>
<dbReference type="STRING" id="502025.Hoch_2434"/>
<keyword evidence="8" id="KW-1185">Reference proteome</keyword>
<organism evidence="7 8">
    <name type="scientific">Haliangium ochraceum (strain DSM 14365 / JCM 11303 / SMP-2)</name>
    <dbReference type="NCBI Taxonomy" id="502025"/>
    <lineage>
        <taxon>Bacteria</taxon>
        <taxon>Pseudomonadati</taxon>
        <taxon>Myxococcota</taxon>
        <taxon>Polyangia</taxon>
        <taxon>Haliangiales</taxon>
        <taxon>Kofleriaceae</taxon>
        <taxon>Haliangium</taxon>
    </lineage>
</organism>
<feature type="domain" description="OmpA-like" evidence="6">
    <location>
        <begin position="366"/>
        <end position="483"/>
    </location>
</feature>
<feature type="region of interest" description="Disordered" evidence="5">
    <location>
        <begin position="329"/>
        <end position="364"/>
    </location>
</feature>
<dbReference type="EMBL" id="CP001804">
    <property type="protein sequence ID" value="ACY14971.1"/>
    <property type="molecule type" value="Genomic_DNA"/>
</dbReference>
<dbReference type="InterPro" id="IPR036737">
    <property type="entry name" value="OmpA-like_sf"/>
</dbReference>
<dbReference type="PANTHER" id="PTHR30329:SF21">
    <property type="entry name" value="LIPOPROTEIN YIAD-RELATED"/>
    <property type="match status" value="1"/>
</dbReference>
<dbReference type="Proteomes" id="UP000001880">
    <property type="component" value="Chromosome"/>
</dbReference>
<dbReference type="Gene3D" id="3.30.1330.60">
    <property type="entry name" value="OmpA-like domain"/>
    <property type="match status" value="1"/>
</dbReference>
<sequence>MHAPKRLERDAEPSSGAARVTPSAATPRRFAWLIAALVCSSPLAAHAQSAAIDITRFHPAPGSGRIMATELAEVGPDLQIVPQLFFHYAKDPMLFTQGGEPVATSVRNRFTGELSLALALAERYQVGLALPVTVFQSGDELDIMPGFEDVSPPSELTQSGIEDVRLSAKGLLWEDREQGYALGASGHLTFQTGDDQGFMSSGGPTFDLRLLGSMRRDRLAVGVNLGWLFAGEEQVFATHTGMGVSFGVGAQYDVLDYDSGTLAVGAELYGLAHNFFDDSREIPIELLVSGKASVHTWTFFLGAGPGLTRGYGEPDVRVLAGVSFAWDPTMLPPPPPPPPPAPPEPEPEPQPEPPPPPPQPEGQQWVDNTLVLLSNVLFGYDKCALSEQSHDSLREVAMTLQQHPEWGQIRIEGHASQEGKPEYNLRLSSCRAMAVRKFLIANGVAAERLQSLGFGDTCPKFSTGTPEEMQQNRRVEFIRDPANNPPRCEVPAQLKPLFKHLQEIGEN</sequence>
<dbReference type="PROSITE" id="PS51123">
    <property type="entry name" value="OMPA_2"/>
    <property type="match status" value="1"/>
</dbReference>
<dbReference type="KEGG" id="hoh:Hoch_2434"/>
<evidence type="ECO:0000313" key="7">
    <source>
        <dbReference type="EMBL" id="ACY14971.1"/>
    </source>
</evidence>
<evidence type="ECO:0000256" key="4">
    <source>
        <dbReference type="PROSITE-ProRule" id="PRU00473"/>
    </source>
</evidence>
<evidence type="ECO:0000259" key="6">
    <source>
        <dbReference type="PROSITE" id="PS51123"/>
    </source>
</evidence>
<keyword evidence="2 4" id="KW-0472">Membrane</keyword>
<dbReference type="GO" id="GO:0009279">
    <property type="term" value="C:cell outer membrane"/>
    <property type="evidence" value="ECO:0007669"/>
    <property type="project" value="UniProtKB-SubCell"/>
</dbReference>
<proteinExistence type="predicted"/>
<dbReference type="Pfam" id="PF00691">
    <property type="entry name" value="OmpA"/>
    <property type="match status" value="1"/>
</dbReference>
<feature type="region of interest" description="Disordered" evidence="5">
    <location>
        <begin position="1"/>
        <end position="22"/>
    </location>
</feature>
<dbReference type="CDD" id="cd07185">
    <property type="entry name" value="OmpA_C-like"/>
    <property type="match status" value="1"/>
</dbReference>
<comment type="subcellular location">
    <subcellularLocation>
        <location evidence="1">Cell outer membrane</location>
    </subcellularLocation>
</comment>
<dbReference type="HOGENOM" id="CLU_537215_0_0_7"/>
<dbReference type="Pfam" id="PF13557">
    <property type="entry name" value="Phenol_MetA_deg"/>
    <property type="match status" value="1"/>
</dbReference>
<dbReference type="eggNOG" id="COG2885">
    <property type="taxonomic scope" value="Bacteria"/>
</dbReference>
<evidence type="ECO:0000256" key="2">
    <source>
        <dbReference type="ARBA" id="ARBA00023136"/>
    </source>
</evidence>
<dbReference type="InterPro" id="IPR025737">
    <property type="entry name" value="FApF"/>
</dbReference>
<protein>
    <submittedName>
        <fullName evidence="7">OmpA/MotB domain protein</fullName>
    </submittedName>
</protein>
<feature type="compositionally biased region" description="Basic and acidic residues" evidence="5">
    <location>
        <begin position="1"/>
        <end position="12"/>
    </location>
</feature>
<keyword evidence="3" id="KW-0998">Cell outer membrane</keyword>
<name>D0LJC4_HALO1</name>
<dbReference type="InterPro" id="IPR050330">
    <property type="entry name" value="Bact_OuterMem_StrucFunc"/>
</dbReference>
<evidence type="ECO:0000256" key="3">
    <source>
        <dbReference type="ARBA" id="ARBA00023237"/>
    </source>
</evidence>
<gene>
    <name evidence="7" type="ordered locus">Hoch_2434</name>
</gene>
<accession>D0LJC4</accession>
<evidence type="ECO:0000313" key="8">
    <source>
        <dbReference type="Proteomes" id="UP000001880"/>
    </source>
</evidence>
<evidence type="ECO:0000256" key="1">
    <source>
        <dbReference type="ARBA" id="ARBA00004442"/>
    </source>
</evidence>
<dbReference type="PRINTS" id="PR01021">
    <property type="entry name" value="OMPADOMAIN"/>
</dbReference>
<dbReference type="PANTHER" id="PTHR30329">
    <property type="entry name" value="STATOR ELEMENT OF FLAGELLAR MOTOR COMPLEX"/>
    <property type="match status" value="1"/>
</dbReference>
<dbReference type="InterPro" id="IPR006665">
    <property type="entry name" value="OmpA-like"/>
</dbReference>
<reference evidence="7 8" key="1">
    <citation type="journal article" date="2010" name="Stand. Genomic Sci.">
        <title>Complete genome sequence of Haliangium ochraceum type strain (SMP-2).</title>
        <authorList>
            <consortium name="US DOE Joint Genome Institute (JGI-PGF)"/>
            <person name="Ivanova N."/>
            <person name="Daum C."/>
            <person name="Lang E."/>
            <person name="Abt B."/>
            <person name="Kopitz M."/>
            <person name="Saunders E."/>
            <person name="Lapidus A."/>
            <person name="Lucas S."/>
            <person name="Glavina Del Rio T."/>
            <person name="Nolan M."/>
            <person name="Tice H."/>
            <person name="Copeland A."/>
            <person name="Cheng J.F."/>
            <person name="Chen F."/>
            <person name="Bruce D."/>
            <person name="Goodwin L."/>
            <person name="Pitluck S."/>
            <person name="Mavromatis K."/>
            <person name="Pati A."/>
            <person name="Mikhailova N."/>
            <person name="Chen A."/>
            <person name="Palaniappan K."/>
            <person name="Land M."/>
            <person name="Hauser L."/>
            <person name="Chang Y.J."/>
            <person name="Jeffries C.D."/>
            <person name="Detter J.C."/>
            <person name="Brettin T."/>
            <person name="Rohde M."/>
            <person name="Goker M."/>
            <person name="Bristow J."/>
            <person name="Markowitz V."/>
            <person name="Eisen J.A."/>
            <person name="Hugenholtz P."/>
            <person name="Kyrpides N.C."/>
            <person name="Klenk H.P."/>
        </authorList>
    </citation>
    <scope>NUCLEOTIDE SEQUENCE [LARGE SCALE GENOMIC DNA]</scope>
    <source>
        <strain evidence="8">DSM 14365 / CIP 107738 / JCM 11303 / AJ 13395 / SMP-2</strain>
    </source>
</reference>